<protein>
    <recommendedName>
        <fullName evidence="4">SusD/RagB family nutrient-binding outer membrane lipoprotein</fullName>
    </recommendedName>
</protein>
<reference evidence="2" key="1">
    <citation type="submission" date="2022-01" db="EMBL/GenBank/DDBJ databases">
        <title>Novel bile acid biosynthetic pathways are enriched in the microbiome of centenarians.</title>
        <authorList>
            <person name="Sato Y."/>
            <person name="Atarashi K."/>
            <person name="Plichta R.D."/>
            <person name="Arai Y."/>
            <person name="Sasajima S."/>
            <person name="Kearney M.S."/>
            <person name="Suda W."/>
            <person name="Takeshita K."/>
            <person name="Sasaki T."/>
            <person name="Okamoto S."/>
            <person name="Skelly N.A."/>
            <person name="Okamura Y."/>
            <person name="Vlamakis H."/>
            <person name="Li Y."/>
            <person name="Tanoue T."/>
            <person name="Takei H."/>
            <person name="Nittono H."/>
            <person name="Narushima S."/>
            <person name="Irie J."/>
            <person name="Itoh H."/>
            <person name="Moriya K."/>
            <person name="Sugiura Y."/>
            <person name="Suematsu M."/>
            <person name="Moritoki N."/>
            <person name="Shibata S."/>
            <person name="Littman R.D."/>
            <person name="Fischbach A.M."/>
            <person name="Uwamino Y."/>
            <person name="Inoue T."/>
            <person name="Honda A."/>
            <person name="Hattori M."/>
            <person name="Murai T."/>
            <person name="Xavier J.R."/>
            <person name="Hirose N."/>
            <person name="Honda K."/>
        </authorList>
    </citation>
    <scope>NUCLEOTIDE SEQUENCE</scope>
    <source>
        <strain evidence="2">CE91-St16</strain>
    </source>
</reference>
<keyword evidence="1" id="KW-0732">Signal</keyword>
<comment type="caution">
    <text evidence="2">The sequence shown here is derived from an EMBL/GenBank/DDBJ whole genome shotgun (WGS) entry which is preliminary data.</text>
</comment>
<dbReference type="EMBL" id="BQOL01000002">
    <property type="protein sequence ID" value="GKI20270.1"/>
    <property type="molecule type" value="Genomic_DNA"/>
</dbReference>
<dbReference type="Pfam" id="PF12741">
    <property type="entry name" value="SusD-like"/>
    <property type="match status" value="1"/>
</dbReference>
<evidence type="ECO:0000313" key="2">
    <source>
        <dbReference type="EMBL" id="GKI20270.1"/>
    </source>
</evidence>
<evidence type="ECO:0000313" key="3">
    <source>
        <dbReference type="Proteomes" id="UP001055105"/>
    </source>
</evidence>
<dbReference type="Gene3D" id="1.25.40.390">
    <property type="match status" value="1"/>
</dbReference>
<organism evidence="2 3">
    <name type="scientific">Alistipes finegoldii</name>
    <dbReference type="NCBI Taxonomy" id="214856"/>
    <lineage>
        <taxon>Bacteria</taxon>
        <taxon>Pseudomonadati</taxon>
        <taxon>Bacteroidota</taxon>
        <taxon>Bacteroidia</taxon>
        <taxon>Bacteroidales</taxon>
        <taxon>Rikenellaceae</taxon>
        <taxon>Alistipes</taxon>
    </lineage>
</organism>
<name>A0AA37KR80_9BACT</name>
<dbReference type="InterPro" id="IPR024302">
    <property type="entry name" value="SusD-like"/>
</dbReference>
<evidence type="ECO:0008006" key="4">
    <source>
        <dbReference type="Google" id="ProtNLM"/>
    </source>
</evidence>
<evidence type="ECO:0000256" key="1">
    <source>
        <dbReference type="SAM" id="SignalP"/>
    </source>
</evidence>
<gene>
    <name evidence="2" type="ORF">CE91St16_31780</name>
</gene>
<dbReference type="PROSITE" id="PS51257">
    <property type="entry name" value="PROKAR_LIPOPROTEIN"/>
    <property type="match status" value="1"/>
</dbReference>
<dbReference type="SUPFAM" id="SSF48452">
    <property type="entry name" value="TPR-like"/>
    <property type="match status" value="1"/>
</dbReference>
<accession>A0AA37KR80</accession>
<proteinExistence type="predicted"/>
<feature type="signal peptide" evidence="1">
    <location>
        <begin position="1"/>
        <end position="24"/>
    </location>
</feature>
<dbReference type="InterPro" id="IPR011990">
    <property type="entry name" value="TPR-like_helical_dom_sf"/>
</dbReference>
<feature type="chain" id="PRO_5041291540" description="SusD/RagB family nutrient-binding outer membrane lipoprotein" evidence="1">
    <location>
        <begin position="25"/>
        <end position="536"/>
    </location>
</feature>
<dbReference type="Proteomes" id="UP001055105">
    <property type="component" value="Unassembled WGS sequence"/>
</dbReference>
<dbReference type="RefSeq" id="WP_244077049.1">
    <property type="nucleotide sequence ID" value="NZ_AP025581.1"/>
</dbReference>
<dbReference type="AlphaFoldDB" id="A0AA37KR80"/>
<sequence>MKRNNIKQGFLSLAAACLAFTACTGDFERFNTDPNSAQEVDLKMFITTMQMDAVYSCSGSDTEPNNRYQAAYNLIGDVYAGYMSGTNNWNGGVNTQIYALNGTNWCNVPFSESFTNVMPAWLQLKYAHANGLLSDDIFAVANILKVMSLHRVSDIYGPLPVLHFGETENPYNSQEECYMHFFETLDSAIAVLKDVVENNPDAKPLEEVDALYHGDYSKWLKLANSVKLRLAMRICYVKPDLAKQYAMEAVRDGVMETADDSALFQSWGSITVINPLEKIWNGYSDTRMGASMDSYLNGYNDPRLPVYFQPVTEGDNKGEYRGVANGMPNPQQEDYKAMSAPNVQEKSTDSPLRWMMASEVAFLRAEGAMRGWTAEMGGTAEEFYNKGIELSFLENGLSADAAARYAADETSKPTDFTDVSAANTKYNISALGKIAIKWNAGASEEEQLERIITQKWIAMFPNGTEAWSEFRRTGYPRLFPVRYNYPSSGVDTNKQIRRMVFPQSEYSNNGAAVQEAVKLLGGPDNGGTKLWWDKKN</sequence>